<organism evidence="2 3">
    <name type="scientific">Nephila pilipes</name>
    <name type="common">Giant wood spider</name>
    <name type="synonym">Nephila maculata</name>
    <dbReference type="NCBI Taxonomy" id="299642"/>
    <lineage>
        <taxon>Eukaryota</taxon>
        <taxon>Metazoa</taxon>
        <taxon>Ecdysozoa</taxon>
        <taxon>Arthropoda</taxon>
        <taxon>Chelicerata</taxon>
        <taxon>Arachnida</taxon>
        <taxon>Araneae</taxon>
        <taxon>Araneomorphae</taxon>
        <taxon>Entelegynae</taxon>
        <taxon>Araneoidea</taxon>
        <taxon>Nephilidae</taxon>
        <taxon>Nephila</taxon>
    </lineage>
</organism>
<protein>
    <submittedName>
        <fullName evidence="2">Uncharacterized protein</fullName>
    </submittedName>
</protein>
<feature type="region of interest" description="Disordered" evidence="1">
    <location>
        <begin position="1"/>
        <end position="37"/>
    </location>
</feature>
<evidence type="ECO:0000313" key="2">
    <source>
        <dbReference type="EMBL" id="GFS77379.1"/>
    </source>
</evidence>
<dbReference type="OrthoDB" id="6416094at2759"/>
<evidence type="ECO:0000313" key="3">
    <source>
        <dbReference type="Proteomes" id="UP000887013"/>
    </source>
</evidence>
<feature type="compositionally biased region" description="Low complexity" evidence="1">
    <location>
        <begin position="19"/>
        <end position="28"/>
    </location>
</feature>
<reference evidence="2" key="1">
    <citation type="submission" date="2020-08" db="EMBL/GenBank/DDBJ databases">
        <title>Multicomponent nature underlies the extraordinary mechanical properties of spider dragline silk.</title>
        <authorList>
            <person name="Kono N."/>
            <person name="Nakamura H."/>
            <person name="Mori M."/>
            <person name="Yoshida Y."/>
            <person name="Ohtoshi R."/>
            <person name="Malay A.D."/>
            <person name="Moran D.A.P."/>
            <person name="Tomita M."/>
            <person name="Numata K."/>
            <person name="Arakawa K."/>
        </authorList>
    </citation>
    <scope>NUCLEOTIDE SEQUENCE</scope>
</reference>
<gene>
    <name evidence="2" type="ORF">NPIL_199601</name>
</gene>
<proteinExistence type="predicted"/>
<dbReference type="Proteomes" id="UP000887013">
    <property type="component" value="Unassembled WGS sequence"/>
</dbReference>
<sequence>MDKLKRHDFKAQGQPYAQTAASTSSSESCRMPHPEKQNAAPTYSFVCPNVGRDAAKVFMEVVTKEAKEIQYLYSNKMSKIPLTKEQQGFLLLTITSVVLILRKRTEKCEITVT</sequence>
<dbReference type="AlphaFoldDB" id="A0A8X6T6H1"/>
<evidence type="ECO:0000256" key="1">
    <source>
        <dbReference type="SAM" id="MobiDB-lite"/>
    </source>
</evidence>
<accession>A0A8X6T6H1</accession>
<keyword evidence="3" id="KW-1185">Reference proteome</keyword>
<name>A0A8X6T6H1_NEPPI</name>
<dbReference type="EMBL" id="BMAW01002186">
    <property type="protein sequence ID" value="GFS77379.1"/>
    <property type="molecule type" value="Genomic_DNA"/>
</dbReference>
<comment type="caution">
    <text evidence="2">The sequence shown here is derived from an EMBL/GenBank/DDBJ whole genome shotgun (WGS) entry which is preliminary data.</text>
</comment>